<sequence length="340" mass="39576">MLSLITILIPNEILLQIFYNLHLQDLSRAKRTCKRFNTIGKLVTNLNIKFYIDAPNQTAWKLIRSILADNTLGGKISRISVRWRRREAELRKTLTKYWQWTDVEKKAIGDTCLFWCLADGTRDAIISGVNSEALLPLLLCYTTRIKSLNLGEVKNKLLLFDSGLFIKRWVMQAFNSCVSEENQGELPGQWEYTVRDLKYGENPQDFNQWVIEEAHRHRVQQAIEEAFVKSVKKHIPGISRPWDWDNYCCGLWFDENLETLDKSLPWFRKLENIEVFCRRRAFVNGSFVRLGHFCADPTKHDELGGEDSNKYSAVEEDVESSDSWVADSEDEIFPADENAW</sequence>
<dbReference type="SUPFAM" id="SSF81383">
    <property type="entry name" value="F-box domain"/>
    <property type="match status" value="1"/>
</dbReference>
<dbReference type="Proteomes" id="UP000474640">
    <property type="component" value="Unassembled WGS sequence"/>
</dbReference>
<dbReference type="AlphaFoldDB" id="A0A7C8VKM8"/>
<dbReference type="EMBL" id="JAABOJ010000011">
    <property type="protein sequence ID" value="KAF3283277.1"/>
    <property type="molecule type" value="Genomic_DNA"/>
</dbReference>
<accession>A0A7C8VKM8</accession>
<name>A0A7C8VKM8_ORBOL</name>
<feature type="domain" description="F-box" evidence="1">
    <location>
        <begin position="3"/>
        <end position="54"/>
    </location>
</feature>
<reference evidence="2 3" key="1">
    <citation type="submission" date="2020-01" db="EMBL/GenBank/DDBJ databases">
        <authorList>
            <person name="Palmer J.M."/>
        </authorList>
    </citation>
    <scope>NUCLEOTIDE SEQUENCE [LARGE SCALE GENOMIC DNA]</scope>
    <source>
        <strain evidence="2 3">TWF970</strain>
    </source>
</reference>
<dbReference type="OrthoDB" id="5374795at2759"/>
<evidence type="ECO:0000313" key="3">
    <source>
        <dbReference type="Proteomes" id="UP000474640"/>
    </source>
</evidence>
<dbReference type="InterPro" id="IPR001810">
    <property type="entry name" value="F-box_dom"/>
</dbReference>
<proteinExistence type="predicted"/>
<evidence type="ECO:0000259" key="1">
    <source>
        <dbReference type="PROSITE" id="PS50181"/>
    </source>
</evidence>
<protein>
    <recommendedName>
        <fullName evidence="1">F-box domain-containing protein</fullName>
    </recommendedName>
</protein>
<comment type="caution">
    <text evidence="2">The sequence shown here is derived from an EMBL/GenBank/DDBJ whole genome shotgun (WGS) entry which is preliminary data.</text>
</comment>
<organism evidence="2 3">
    <name type="scientific">Orbilia oligospora</name>
    <name type="common">Nematode-trapping fungus</name>
    <name type="synonym">Arthrobotrys oligospora</name>
    <dbReference type="NCBI Taxonomy" id="2813651"/>
    <lineage>
        <taxon>Eukaryota</taxon>
        <taxon>Fungi</taxon>
        <taxon>Dikarya</taxon>
        <taxon>Ascomycota</taxon>
        <taxon>Pezizomycotina</taxon>
        <taxon>Orbiliomycetes</taxon>
        <taxon>Orbiliales</taxon>
        <taxon>Orbiliaceae</taxon>
        <taxon>Orbilia</taxon>
    </lineage>
</organism>
<dbReference type="Gene3D" id="1.20.1280.50">
    <property type="match status" value="1"/>
</dbReference>
<dbReference type="InterPro" id="IPR036047">
    <property type="entry name" value="F-box-like_dom_sf"/>
</dbReference>
<gene>
    <name evidence="2" type="ORF">TWF970_001256</name>
</gene>
<evidence type="ECO:0000313" key="2">
    <source>
        <dbReference type="EMBL" id="KAF3283277.1"/>
    </source>
</evidence>
<dbReference type="PROSITE" id="PS50181">
    <property type="entry name" value="FBOX"/>
    <property type="match status" value="1"/>
</dbReference>
<dbReference type="Pfam" id="PF12937">
    <property type="entry name" value="F-box-like"/>
    <property type="match status" value="1"/>
</dbReference>